<gene>
    <name evidence="1" type="ORF">GCM10022271_11690</name>
</gene>
<comment type="caution">
    <text evidence="1">The sequence shown here is derived from an EMBL/GenBank/DDBJ whole genome shotgun (WGS) entry which is preliminary data.</text>
</comment>
<organism evidence="1 2">
    <name type="scientific">Corallibacter vietnamensis</name>
    <dbReference type="NCBI Taxonomy" id="904130"/>
    <lineage>
        <taxon>Bacteria</taxon>
        <taxon>Pseudomonadati</taxon>
        <taxon>Bacteroidota</taxon>
        <taxon>Flavobacteriia</taxon>
        <taxon>Flavobacteriales</taxon>
        <taxon>Flavobacteriaceae</taxon>
        <taxon>Corallibacter</taxon>
    </lineage>
</organism>
<reference evidence="2" key="1">
    <citation type="journal article" date="2019" name="Int. J. Syst. Evol. Microbiol.">
        <title>The Global Catalogue of Microorganisms (GCM) 10K type strain sequencing project: providing services to taxonomists for standard genome sequencing and annotation.</title>
        <authorList>
            <consortium name="The Broad Institute Genomics Platform"/>
            <consortium name="The Broad Institute Genome Sequencing Center for Infectious Disease"/>
            <person name="Wu L."/>
            <person name="Ma J."/>
        </authorList>
    </citation>
    <scope>NUCLEOTIDE SEQUENCE [LARGE SCALE GENOMIC DNA]</scope>
    <source>
        <strain evidence="2">JCM 17525</strain>
    </source>
</reference>
<dbReference type="RefSeq" id="WP_344728267.1">
    <property type="nucleotide sequence ID" value="NZ_BAABBI010000001.1"/>
</dbReference>
<accession>A0ABP7H4B4</accession>
<evidence type="ECO:0000313" key="2">
    <source>
        <dbReference type="Proteomes" id="UP001501456"/>
    </source>
</evidence>
<sequence length="152" mass="17596">MKDSKYYTCDYCYEEFLPSRRRVQKFCCNSCRSKAYRERKEADVVVKPTPALPKNFLQNKKNKNSLENTKSKVEQMSFQGVGNAALGTLAADGLKSLLTKNENKPLTKGDIKKLVSEINGRFHEIKNMAPNNMGQKPFYDIERKEVVYRWTK</sequence>
<protein>
    <recommendedName>
        <fullName evidence="3">Regulatory protein FmdB Zinc ribbon domain-containing protein</fullName>
    </recommendedName>
</protein>
<name>A0ABP7H4B4_9FLAO</name>
<evidence type="ECO:0000313" key="1">
    <source>
        <dbReference type="EMBL" id="GAA3781081.1"/>
    </source>
</evidence>
<dbReference type="Proteomes" id="UP001501456">
    <property type="component" value="Unassembled WGS sequence"/>
</dbReference>
<dbReference type="EMBL" id="BAABBI010000001">
    <property type="protein sequence ID" value="GAA3781081.1"/>
    <property type="molecule type" value="Genomic_DNA"/>
</dbReference>
<evidence type="ECO:0008006" key="3">
    <source>
        <dbReference type="Google" id="ProtNLM"/>
    </source>
</evidence>
<proteinExistence type="predicted"/>
<keyword evidence="2" id="KW-1185">Reference proteome</keyword>